<dbReference type="EMBL" id="CAJHJT010000023">
    <property type="protein sequence ID" value="CAD7001772.1"/>
    <property type="molecule type" value="Genomic_DNA"/>
</dbReference>
<sequence>MQYSNRKLLYHFKSFTTQGGSGVNTKSNIKATTVRSSLIISQQITNSQGKSTLNKECSCPRFTEFSVNVRNTQYLHHGLCHRHQQFLKQNLESFAFAKPPSFSSPFLHRWRKVYRPISRTEKKENILNRVLQEFSGSSLNRLTERNEIYDFNKAVVINKPSSFYTTDTVSCLQGQKLLSDCVMDESKNRNEISPVPTNRRVGTISFEDSKEKSIKMAEKSGFNLERPQGNLGKDSLSPCLLLSSCSDTALITPAICQKFNNPMRFIRKNVEQSARNINTNYLEFETEFPRDYDDNIEMLSREAEHLEISFGRPLAQITQKLKFPLPLF</sequence>
<accession>A0A811URH7</accession>
<evidence type="ECO:0000313" key="1">
    <source>
        <dbReference type="EMBL" id="CAD7001772.1"/>
    </source>
</evidence>
<evidence type="ECO:0000313" key="2">
    <source>
        <dbReference type="Proteomes" id="UP000606786"/>
    </source>
</evidence>
<dbReference type="OrthoDB" id="4062651at2759"/>
<name>A0A811URH7_CERCA</name>
<dbReference type="Proteomes" id="UP000606786">
    <property type="component" value="Unassembled WGS sequence"/>
</dbReference>
<proteinExistence type="predicted"/>
<reference evidence="1" key="1">
    <citation type="submission" date="2020-11" db="EMBL/GenBank/DDBJ databases">
        <authorList>
            <person name="Whitehead M."/>
        </authorList>
    </citation>
    <scope>NUCLEOTIDE SEQUENCE</scope>
    <source>
        <strain evidence="1">EGII</strain>
    </source>
</reference>
<gene>
    <name evidence="1" type="ORF">CCAP1982_LOCUS10262</name>
</gene>
<keyword evidence="2" id="KW-1185">Reference proteome</keyword>
<protein>
    <submittedName>
        <fullName evidence="1">(Mediterranean fruit fly) hypothetical protein</fullName>
    </submittedName>
</protein>
<comment type="caution">
    <text evidence="1">The sequence shown here is derived from an EMBL/GenBank/DDBJ whole genome shotgun (WGS) entry which is preliminary data.</text>
</comment>
<dbReference type="AlphaFoldDB" id="A0A811URH7"/>
<organism evidence="1 2">
    <name type="scientific">Ceratitis capitata</name>
    <name type="common">Mediterranean fruit fly</name>
    <name type="synonym">Tephritis capitata</name>
    <dbReference type="NCBI Taxonomy" id="7213"/>
    <lineage>
        <taxon>Eukaryota</taxon>
        <taxon>Metazoa</taxon>
        <taxon>Ecdysozoa</taxon>
        <taxon>Arthropoda</taxon>
        <taxon>Hexapoda</taxon>
        <taxon>Insecta</taxon>
        <taxon>Pterygota</taxon>
        <taxon>Neoptera</taxon>
        <taxon>Endopterygota</taxon>
        <taxon>Diptera</taxon>
        <taxon>Brachycera</taxon>
        <taxon>Muscomorpha</taxon>
        <taxon>Tephritoidea</taxon>
        <taxon>Tephritidae</taxon>
        <taxon>Ceratitis</taxon>
        <taxon>Ceratitis</taxon>
    </lineage>
</organism>